<dbReference type="RefSeq" id="WP_159434054.1">
    <property type="nucleotide sequence ID" value="NZ_FQXM01000006.1"/>
</dbReference>
<dbReference type="AlphaFoldDB" id="A0A1M5TGA0"/>
<organism evidence="1 2">
    <name type="scientific">Clostridium grantii DSM 8605</name>
    <dbReference type="NCBI Taxonomy" id="1121316"/>
    <lineage>
        <taxon>Bacteria</taxon>
        <taxon>Bacillati</taxon>
        <taxon>Bacillota</taxon>
        <taxon>Clostridia</taxon>
        <taxon>Eubacteriales</taxon>
        <taxon>Clostridiaceae</taxon>
        <taxon>Clostridium</taxon>
    </lineage>
</organism>
<accession>A0A1M5TGA0</accession>
<sequence>MQNSIMDFEYSIFDVNNKYNKEDLIRNKNITSAIFLLDQKIDAEEFIERIKDIALFFANLTDKDRMVLKHWIGNTAEPELAEAAKKILDTNKEEVEKMVANNAFLLKEMKEEAKKEGIKEKAIEIAKNLLDVLDDETIAVKTDLSIEEIKELRKNNN</sequence>
<keyword evidence="2" id="KW-1185">Reference proteome</keyword>
<reference evidence="1 2" key="1">
    <citation type="submission" date="2016-11" db="EMBL/GenBank/DDBJ databases">
        <authorList>
            <person name="Jaros S."/>
            <person name="Januszkiewicz K."/>
            <person name="Wedrychowicz H."/>
        </authorList>
    </citation>
    <scope>NUCLEOTIDE SEQUENCE [LARGE SCALE GENOMIC DNA]</scope>
    <source>
        <strain evidence="1 2">DSM 8605</strain>
    </source>
</reference>
<dbReference type="STRING" id="1121316.SAMN02745207_01280"/>
<evidence type="ECO:0000313" key="2">
    <source>
        <dbReference type="Proteomes" id="UP000184447"/>
    </source>
</evidence>
<evidence type="ECO:0008006" key="3">
    <source>
        <dbReference type="Google" id="ProtNLM"/>
    </source>
</evidence>
<dbReference type="OrthoDB" id="1980949at2"/>
<dbReference type="Proteomes" id="UP000184447">
    <property type="component" value="Unassembled WGS sequence"/>
</dbReference>
<evidence type="ECO:0000313" key="1">
    <source>
        <dbReference type="EMBL" id="SHH49671.1"/>
    </source>
</evidence>
<proteinExistence type="predicted"/>
<protein>
    <recommendedName>
        <fullName evidence="3">Transposase</fullName>
    </recommendedName>
</protein>
<name>A0A1M5TGA0_9CLOT</name>
<dbReference type="EMBL" id="FQXM01000006">
    <property type="protein sequence ID" value="SHH49671.1"/>
    <property type="molecule type" value="Genomic_DNA"/>
</dbReference>
<gene>
    <name evidence="1" type="ORF">SAMN02745207_01280</name>
</gene>